<sequence length="160" mass="17456">MATMSIASTSADSQTRLVGVYGCNDPSSIANVDDDAFEDAFGRYISRRRTGKVSCDIFLQTAGNPNKLTASVPMEDYVMDAILYKKSDLEGLRDMKEMWKYASMKCRTTLVLAVPGKTILDFLLKEAPAGESAALLDDDVGASILLPLVEKLLSKLSTCW</sequence>
<dbReference type="OrthoDB" id="6619435at2759"/>
<proteinExistence type="predicted"/>
<evidence type="ECO:0000313" key="1">
    <source>
        <dbReference type="EnsemblMetazoa" id="XP_029347907.1"/>
    </source>
</evidence>
<keyword evidence="2" id="KW-1185">Reference proteome</keyword>
<accession>A0A8R2JWF9</accession>
<dbReference type="EnsemblMetazoa" id="XM_029492047.1">
    <property type="protein sequence ID" value="XP_029347907.1"/>
    <property type="gene ID" value="LOC100574087"/>
</dbReference>
<dbReference type="Proteomes" id="UP000007819">
    <property type="component" value="Unassembled WGS sequence"/>
</dbReference>
<name>A0A8R2JWF9_ACYPI</name>
<reference evidence="2" key="1">
    <citation type="submission" date="2010-06" db="EMBL/GenBank/DDBJ databases">
        <authorList>
            <person name="Jiang H."/>
            <person name="Abraham K."/>
            <person name="Ali S."/>
            <person name="Alsbrooks S.L."/>
            <person name="Anim B.N."/>
            <person name="Anosike U.S."/>
            <person name="Attaway T."/>
            <person name="Bandaranaike D.P."/>
            <person name="Battles P.K."/>
            <person name="Bell S.N."/>
            <person name="Bell A.V."/>
            <person name="Beltran B."/>
            <person name="Bickham C."/>
            <person name="Bustamante Y."/>
            <person name="Caleb T."/>
            <person name="Canada A."/>
            <person name="Cardenas V."/>
            <person name="Carter K."/>
            <person name="Chacko J."/>
            <person name="Chandrabose M.N."/>
            <person name="Chavez D."/>
            <person name="Chavez A."/>
            <person name="Chen L."/>
            <person name="Chu H.-S."/>
            <person name="Claassen K.J."/>
            <person name="Cockrell R."/>
            <person name="Collins M."/>
            <person name="Cooper J.A."/>
            <person name="Cree A."/>
            <person name="Curry S.M."/>
            <person name="Da Y."/>
            <person name="Dao M.D."/>
            <person name="Das B."/>
            <person name="Davila M.-L."/>
            <person name="Davy-Carroll L."/>
            <person name="Denson S."/>
            <person name="Dinh H."/>
            <person name="Ebong V.E."/>
            <person name="Edwards J.R."/>
            <person name="Egan A."/>
            <person name="El-Daye J."/>
            <person name="Escobedo L."/>
            <person name="Fernandez S."/>
            <person name="Fernando P.R."/>
            <person name="Flagg N."/>
            <person name="Forbes L.D."/>
            <person name="Fowler R.G."/>
            <person name="Fu Q."/>
            <person name="Gabisi R.A."/>
            <person name="Ganer J."/>
            <person name="Garbino Pronczuk A."/>
            <person name="Garcia R.M."/>
            <person name="Garner T."/>
            <person name="Garrett T.E."/>
            <person name="Gonzalez D.A."/>
            <person name="Hamid H."/>
            <person name="Hawkins E.S."/>
            <person name="Hirani K."/>
            <person name="Hogues M.E."/>
            <person name="Hollins B."/>
            <person name="Hsiao C.-H."/>
            <person name="Jabil R."/>
            <person name="James M.L."/>
            <person name="Jhangiani S.N."/>
            <person name="Johnson B."/>
            <person name="Johnson Q."/>
            <person name="Joshi V."/>
            <person name="Kalu J.B."/>
            <person name="Kam C."/>
            <person name="Kashfia A."/>
            <person name="Keebler J."/>
            <person name="Kisamo H."/>
            <person name="Kovar C.L."/>
            <person name="Lago L.A."/>
            <person name="Lai C.-Y."/>
            <person name="Laidlaw J."/>
            <person name="Lara F."/>
            <person name="Le T.-K."/>
            <person name="Lee S.L."/>
            <person name="Legall F.H."/>
            <person name="Lemon S.J."/>
            <person name="Lewis L.R."/>
            <person name="Li B."/>
            <person name="Liu Y."/>
            <person name="Liu Y.-S."/>
            <person name="Lopez J."/>
            <person name="Lozado R.J."/>
            <person name="Lu J."/>
            <person name="Madu R.C."/>
            <person name="Maheshwari M."/>
            <person name="Maheshwari R."/>
            <person name="Malloy K."/>
            <person name="Martinez E."/>
            <person name="Mathew T."/>
            <person name="Mercado I.C."/>
            <person name="Mercado C."/>
            <person name="Meyer B."/>
            <person name="Montgomery K."/>
            <person name="Morgan M.B."/>
            <person name="Munidasa M."/>
            <person name="Nazareth L.V."/>
            <person name="Nelson J."/>
            <person name="Ng B.M."/>
            <person name="Nguyen N.B."/>
            <person name="Nguyen P.Q."/>
            <person name="Nguyen T."/>
            <person name="Obregon M."/>
            <person name="Okwuonu G.O."/>
            <person name="Onwere C.G."/>
            <person name="Orozco G."/>
            <person name="Parra A."/>
            <person name="Patel S."/>
            <person name="Patil S."/>
            <person name="Perez A."/>
            <person name="Perez Y."/>
            <person name="Pham C."/>
            <person name="Primus E.L."/>
            <person name="Pu L.-L."/>
            <person name="Puazo M."/>
            <person name="Qin X."/>
            <person name="Quiroz J.B."/>
            <person name="Reese J."/>
            <person name="Richards S."/>
            <person name="Rives C.M."/>
            <person name="Robberts R."/>
            <person name="Ruiz S.J."/>
            <person name="Ruiz M.J."/>
            <person name="Santibanez J."/>
            <person name="Schneider B.W."/>
            <person name="Sisson I."/>
            <person name="Smith M."/>
            <person name="Sodergren E."/>
            <person name="Song X.-Z."/>
            <person name="Song B.B."/>
            <person name="Summersgill H."/>
            <person name="Thelus R."/>
            <person name="Thornton R.D."/>
            <person name="Trejos Z.Y."/>
            <person name="Usmani K."/>
            <person name="Vattathil S."/>
            <person name="Villasana D."/>
            <person name="Walker D.L."/>
            <person name="Wang S."/>
            <person name="Wang K."/>
            <person name="White C.S."/>
            <person name="Williams A.C."/>
            <person name="Williamson J."/>
            <person name="Wilson K."/>
            <person name="Woghiren I.O."/>
            <person name="Woodworth J.R."/>
            <person name="Worley K.C."/>
            <person name="Wright R.A."/>
            <person name="Wu W."/>
            <person name="Young L."/>
            <person name="Zhang L."/>
            <person name="Zhang J."/>
            <person name="Zhu Y."/>
            <person name="Muzny D.M."/>
            <person name="Weinstock G."/>
            <person name="Gibbs R.A."/>
        </authorList>
    </citation>
    <scope>NUCLEOTIDE SEQUENCE [LARGE SCALE GENOMIC DNA]</scope>
    <source>
        <strain evidence="2">LSR1</strain>
    </source>
</reference>
<evidence type="ECO:0000313" key="2">
    <source>
        <dbReference type="Proteomes" id="UP000007819"/>
    </source>
</evidence>
<organism evidence="1 2">
    <name type="scientific">Acyrthosiphon pisum</name>
    <name type="common">Pea aphid</name>
    <dbReference type="NCBI Taxonomy" id="7029"/>
    <lineage>
        <taxon>Eukaryota</taxon>
        <taxon>Metazoa</taxon>
        <taxon>Ecdysozoa</taxon>
        <taxon>Arthropoda</taxon>
        <taxon>Hexapoda</taxon>
        <taxon>Insecta</taxon>
        <taxon>Pterygota</taxon>
        <taxon>Neoptera</taxon>
        <taxon>Paraneoptera</taxon>
        <taxon>Hemiptera</taxon>
        <taxon>Sternorrhyncha</taxon>
        <taxon>Aphidomorpha</taxon>
        <taxon>Aphidoidea</taxon>
        <taxon>Aphididae</taxon>
        <taxon>Macrosiphini</taxon>
        <taxon>Acyrthosiphon</taxon>
    </lineage>
</organism>
<protein>
    <submittedName>
        <fullName evidence="1">Uncharacterized protein</fullName>
    </submittedName>
</protein>
<reference evidence="1" key="2">
    <citation type="submission" date="2022-06" db="UniProtKB">
        <authorList>
            <consortium name="EnsemblMetazoa"/>
        </authorList>
    </citation>
    <scope>IDENTIFICATION</scope>
</reference>
<dbReference type="AlphaFoldDB" id="A0A8R2JWF9"/>